<proteinExistence type="predicted"/>
<feature type="transmembrane region" description="Helical" evidence="1">
    <location>
        <begin position="12"/>
        <end position="31"/>
    </location>
</feature>
<evidence type="ECO:0000313" key="3">
    <source>
        <dbReference type="Proteomes" id="UP000005438"/>
    </source>
</evidence>
<organism evidence="2 3">
    <name type="scientific">Niastella koreensis (strain DSM 17620 / KACC 11465 / NBRC 106392 / GR20-10)</name>
    <dbReference type="NCBI Taxonomy" id="700598"/>
    <lineage>
        <taxon>Bacteria</taxon>
        <taxon>Pseudomonadati</taxon>
        <taxon>Bacteroidota</taxon>
        <taxon>Chitinophagia</taxon>
        <taxon>Chitinophagales</taxon>
        <taxon>Chitinophagaceae</taxon>
        <taxon>Niastella</taxon>
    </lineage>
</organism>
<dbReference type="EMBL" id="CP003178">
    <property type="protein sequence ID" value="AEW02199.1"/>
    <property type="molecule type" value="Genomic_DNA"/>
</dbReference>
<dbReference type="STRING" id="700598.Niako_5970"/>
<evidence type="ECO:0000313" key="2">
    <source>
        <dbReference type="EMBL" id="AEW02199.1"/>
    </source>
</evidence>
<reference evidence="2 3" key="1">
    <citation type="submission" date="2011-12" db="EMBL/GenBank/DDBJ databases">
        <title>The complete genome of Niastella koreensis GR20-10.</title>
        <authorList>
            <consortium name="US DOE Joint Genome Institute (JGI-PGF)"/>
            <person name="Lucas S."/>
            <person name="Han J."/>
            <person name="Lapidus A."/>
            <person name="Bruce D."/>
            <person name="Goodwin L."/>
            <person name="Pitluck S."/>
            <person name="Peters L."/>
            <person name="Kyrpides N."/>
            <person name="Mavromatis K."/>
            <person name="Ivanova N."/>
            <person name="Mikhailova N."/>
            <person name="Davenport K."/>
            <person name="Saunders E."/>
            <person name="Detter J.C."/>
            <person name="Tapia R."/>
            <person name="Han C."/>
            <person name="Land M."/>
            <person name="Hauser L."/>
            <person name="Markowitz V."/>
            <person name="Cheng J.-F."/>
            <person name="Hugenholtz P."/>
            <person name="Woyke T."/>
            <person name="Wu D."/>
            <person name="Tindall B."/>
            <person name="Pomrenke H."/>
            <person name="Brambilla E."/>
            <person name="Klenk H.-P."/>
            <person name="Eisen J.A."/>
        </authorList>
    </citation>
    <scope>NUCLEOTIDE SEQUENCE [LARGE SCALE GENOMIC DNA]</scope>
    <source>
        <strain evidence="3">DSM 17620 / KACC 11465 / NBRC 106392 / GR20-10</strain>
    </source>
</reference>
<dbReference type="KEGG" id="nko:Niako_5970"/>
<dbReference type="AlphaFoldDB" id="G8TRQ2"/>
<dbReference type="OrthoDB" id="9900563at2"/>
<protein>
    <submittedName>
        <fullName evidence="2">Uncharacterized protein</fullName>
    </submittedName>
</protein>
<feature type="transmembrane region" description="Helical" evidence="1">
    <location>
        <begin position="37"/>
        <end position="56"/>
    </location>
</feature>
<gene>
    <name evidence="2" type="ordered locus">Niako_5970</name>
</gene>
<sequence length="184" mass="21428">MKLTTTVYKYRRSAPWMLGLMVLGTVLFFYYSSTLPAYVNLIGVAVLIFLAIYAVLRPKSIFSMRSVDDRKLEITPDELIWGTLRMPIGEVEELDIYIFAFDTFKHHTTSLMGRKATATEYGDKNTIAFMYRGVKYELIFYLGTFKHYDVLAKIIQRWSEKGIEFTARSAFEDSYIREQVKKFG</sequence>
<evidence type="ECO:0000256" key="1">
    <source>
        <dbReference type="SAM" id="Phobius"/>
    </source>
</evidence>
<dbReference type="HOGENOM" id="CLU_1466744_0_0_10"/>
<dbReference type="RefSeq" id="WP_014222109.1">
    <property type="nucleotide sequence ID" value="NC_016609.1"/>
</dbReference>
<dbReference type="Proteomes" id="UP000005438">
    <property type="component" value="Chromosome"/>
</dbReference>
<accession>G8TRQ2</accession>
<name>G8TRQ2_NIAKG</name>
<keyword evidence="1" id="KW-0812">Transmembrane</keyword>
<keyword evidence="1" id="KW-1133">Transmembrane helix</keyword>
<keyword evidence="1" id="KW-0472">Membrane</keyword>